<dbReference type="AlphaFoldDB" id="A0A9Q1GUS3"/>
<gene>
    <name evidence="2" type="ORF">Cgig2_025358</name>
</gene>
<protein>
    <submittedName>
        <fullName evidence="2">Uncharacterized protein</fullName>
    </submittedName>
</protein>
<proteinExistence type="predicted"/>
<organism evidence="2 3">
    <name type="scientific">Carnegiea gigantea</name>
    <dbReference type="NCBI Taxonomy" id="171969"/>
    <lineage>
        <taxon>Eukaryota</taxon>
        <taxon>Viridiplantae</taxon>
        <taxon>Streptophyta</taxon>
        <taxon>Embryophyta</taxon>
        <taxon>Tracheophyta</taxon>
        <taxon>Spermatophyta</taxon>
        <taxon>Magnoliopsida</taxon>
        <taxon>eudicotyledons</taxon>
        <taxon>Gunneridae</taxon>
        <taxon>Pentapetalae</taxon>
        <taxon>Caryophyllales</taxon>
        <taxon>Cactineae</taxon>
        <taxon>Cactaceae</taxon>
        <taxon>Cactoideae</taxon>
        <taxon>Echinocereeae</taxon>
        <taxon>Carnegiea</taxon>
    </lineage>
</organism>
<evidence type="ECO:0000313" key="2">
    <source>
        <dbReference type="EMBL" id="KAJ8425761.1"/>
    </source>
</evidence>
<accession>A0A9Q1GUS3</accession>
<dbReference type="Proteomes" id="UP001153076">
    <property type="component" value="Unassembled WGS sequence"/>
</dbReference>
<evidence type="ECO:0000256" key="1">
    <source>
        <dbReference type="SAM" id="MobiDB-lite"/>
    </source>
</evidence>
<keyword evidence="3" id="KW-1185">Reference proteome</keyword>
<evidence type="ECO:0000313" key="3">
    <source>
        <dbReference type="Proteomes" id="UP001153076"/>
    </source>
</evidence>
<comment type="caution">
    <text evidence="2">The sequence shown here is derived from an EMBL/GenBank/DDBJ whole genome shotgun (WGS) entry which is preliminary data.</text>
</comment>
<dbReference type="EMBL" id="JAKOGI010001410">
    <property type="protein sequence ID" value="KAJ8425761.1"/>
    <property type="molecule type" value="Genomic_DNA"/>
</dbReference>
<reference evidence="2" key="1">
    <citation type="submission" date="2022-04" db="EMBL/GenBank/DDBJ databases">
        <title>Carnegiea gigantea Genome sequencing and assembly v2.</title>
        <authorList>
            <person name="Copetti D."/>
            <person name="Sanderson M.J."/>
            <person name="Burquez A."/>
            <person name="Wojciechowski M.F."/>
        </authorList>
    </citation>
    <scope>NUCLEOTIDE SEQUENCE</scope>
    <source>
        <strain evidence="2">SGP5-SGP5p</strain>
        <tissue evidence="2">Aerial part</tissue>
    </source>
</reference>
<sequence>MPLSRITAQHSALSSLTSHLSDHSISTLLQKKKRLRAEAEREGTTSSSSHARKGGGGQNRTVGNPDCWLVQQTGSGLNRVSELESRRVSGTSSVQTLLTNQTLRLDFFDGAGHKFYHSPHLENYASFLSYNKEKENYYAPGKEDSGLEFSLVRGLGLRVRYCGWWLLERKREVASAGCNCSALRRGLGTAGSRALIPNR</sequence>
<feature type="region of interest" description="Disordered" evidence="1">
    <location>
        <begin position="32"/>
        <end position="65"/>
    </location>
</feature>
<name>A0A9Q1GUS3_9CARY</name>